<dbReference type="InterPro" id="IPR023352">
    <property type="entry name" value="MAPEG-like_dom_sf"/>
</dbReference>
<evidence type="ECO:0000256" key="12">
    <source>
        <dbReference type="ARBA" id="ARBA00023128"/>
    </source>
</evidence>
<evidence type="ECO:0000256" key="17">
    <source>
        <dbReference type="SAM" id="Phobius"/>
    </source>
</evidence>
<keyword evidence="13 17" id="KW-0472">Membrane</keyword>
<evidence type="ECO:0000256" key="6">
    <source>
        <dbReference type="ARBA" id="ARBA00022679"/>
    </source>
</evidence>
<keyword evidence="11" id="KW-0007">Acetylation</keyword>
<keyword evidence="8" id="KW-1000">Mitochondrion outer membrane</keyword>
<evidence type="ECO:0000313" key="19">
    <source>
        <dbReference type="Proteomes" id="UP000794436"/>
    </source>
</evidence>
<dbReference type="EMBL" id="SPLM01000151">
    <property type="protein sequence ID" value="TMW54953.1"/>
    <property type="molecule type" value="Genomic_DNA"/>
</dbReference>
<dbReference type="AlphaFoldDB" id="A0A8K1C236"/>
<comment type="similarity">
    <text evidence="4">Belongs to the MAPEG family.</text>
</comment>
<dbReference type="InterPro" id="IPR001129">
    <property type="entry name" value="Membr-assoc_MAPEG"/>
</dbReference>
<keyword evidence="12" id="KW-0496">Mitochondrion</keyword>
<dbReference type="OrthoDB" id="193139at2759"/>
<dbReference type="GO" id="GO:0005789">
    <property type="term" value="C:endoplasmic reticulum membrane"/>
    <property type="evidence" value="ECO:0007669"/>
    <property type="project" value="UniProtKB-SubCell"/>
</dbReference>
<reference evidence="18" key="1">
    <citation type="submission" date="2019-03" db="EMBL/GenBank/DDBJ databases">
        <title>Long read genome sequence of the mycoparasitic Pythium oligandrum ATCC 38472 isolated from sugarbeet rhizosphere.</title>
        <authorList>
            <person name="Gaulin E."/>
        </authorList>
    </citation>
    <scope>NUCLEOTIDE SEQUENCE</scope>
    <source>
        <strain evidence="18">ATCC 38472_TT</strain>
    </source>
</reference>
<organism evidence="18 19">
    <name type="scientific">Pythium oligandrum</name>
    <name type="common">Mycoparasitic fungus</name>
    <dbReference type="NCBI Taxonomy" id="41045"/>
    <lineage>
        <taxon>Eukaryota</taxon>
        <taxon>Sar</taxon>
        <taxon>Stramenopiles</taxon>
        <taxon>Oomycota</taxon>
        <taxon>Peronosporomycetes</taxon>
        <taxon>Pythiales</taxon>
        <taxon>Pythiaceae</taxon>
        <taxon>Pythium</taxon>
    </lineage>
</organism>
<evidence type="ECO:0000256" key="1">
    <source>
        <dbReference type="ARBA" id="ARBA00003701"/>
    </source>
</evidence>
<keyword evidence="7 17" id="KW-0812">Transmembrane</keyword>
<accession>A0A8K1C236</accession>
<comment type="subunit">
    <text evidence="14">Homotrimer; The trimer binds only one molecule of glutathione.</text>
</comment>
<dbReference type="GO" id="GO:0004364">
    <property type="term" value="F:glutathione transferase activity"/>
    <property type="evidence" value="ECO:0007669"/>
    <property type="project" value="UniProtKB-EC"/>
</dbReference>
<evidence type="ECO:0000256" key="14">
    <source>
        <dbReference type="ARBA" id="ARBA00038540"/>
    </source>
</evidence>
<dbReference type="Proteomes" id="UP000794436">
    <property type="component" value="Unassembled WGS sequence"/>
</dbReference>
<dbReference type="PANTHER" id="PTHR10689:SF6">
    <property type="entry name" value="MICROSOMAL GLUTATHIONE S-TRANSFERASE 1"/>
    <property type="match status" value="1"/>
</dbReference>
<evidence type="ECO:0000256" key="16">
    <source>
        <dbReference type="ARBA" id="ARBA00049385"/>
    </source>
</evidence>
<keyword evidence="19" id="KW-1185">Reference proteome</keyword>
<comment type="subcellular location">
    <subcellularLocation>
        <location evidence="3">Endoplasmic reticulum membrane</location>
        <topology evidence="3">Multi-pass membrane protein</topology>
    </subcellularLocation>
    <subcellularLocation>
        <location evidence="2">Mitochondrion outer membrane</location>
    </subcellularLocation>
</comment>
<evidence type="ECO:0000313" key="18">
    <source>
        <dbReference type="EMBL" id="TMW54953.1"/>
    </source>
</evidence>
<evidence type="ECO:0000256" key="4">
    <source>
        <dbReference type="ARBA" id="ARBA00010459"/>
    </source>
</evidence>
<gene>
    <name evidence="18" type="ORF">Poli38472_014724</name>
</gene>
<feature type="transmembrane region" description="Helical" evidence="17">
    <location>
        <begin position="80"/>
        <end position="108"/>
    </location>
</feature>
<evidence type="ECO:0000256" key="7">
    <source>
        <dbReference type="ARBA" id="ARBA00022692"/>
    </source>
</evidence>
<evidence type="ECO:0000256" key="11">
    <source>
        <dbReference type="ARBA" id="ARBA00022990"/>
    </source>
</evidence>
<evidence type="ECO:0000256" key="3">
    <source>
        <dbReference type="ARBA" id="ARBA00004477"/>
    </source>
</evidence>
<keyword evidence="10 17" id="KW-1133">Transmembrane helix</keyword>
<proteinExistence type="inferred from homology"/>
<comment type="catalytic activity">
    <reaction evidence="16">
        <text>RX + glutathione = an S-substituted glutathione + a halide anion + H(+)</text>
        <dbReference type="Rhea" id="RHEA:16437"/>
        <dbReference type="ChEBI" id="CHEBI:15378"/>
        <dbReference type="ChEBI" id="CHEBI:16042"/>
        <dbReference type="ChEBI" id="CHEBI:17792"/>
        <dbReference type="ChEBI" id="CHEBI:57925"/>
        <dbReference type="ChEBI" id="CHEBI:90779"/>
        <dbReference type="EC" id="2.5.1.18"/>
    </reaction>
    <physiologicalReaction direction="left-to-right" evidence="16">
        <dbReference type="Rhea" id="RHEA:16438"/>
    </physiologicalReaction>
</comment>
<evidence type="ECO:0000256" key="9">
    <source>
        <dbReference type="ARBA" id="ARBA00022824"/>
    </source>
</evidence>
<comment type="caution">
    <text evidence="18">The sequence shown here is derived from an EMBL/GenBank/DDBJ whole genome shotgun (WGS) entry which is preliminary data.</text>
</comment>
<dbReference type="GO" id="GO:0005741">
    <property type="term" value="C:mitochondrial outer membrane"/>
    <property type="evidence" value="ECO:0007669"/>
    <property type="project" value="UniProtKB-SubCell"/>
</dbReference>
<feature type="transmembrane region" description="Helical" evidence="17">
    <location>
        <begin position="128"/>
        <end position="146"/>
    </location>
</feature>
<dbReference type="PANTHER" id="PTHR10689">
    <property type="entry name" value="MICROSOMAL GLUTATHIONE S-TRANSFERASE 1"/>
    <property type="match status" value="1"/>
</dbReference>
<dbReference type="Pfam" id="PF01124">
    <property type="entry name" value="MAPEG"/>
    <property type="match status" value="1"/>
</dbReference>
<evidence type="ECO:0000256" key="2">
    <source>
        <dbReference type="ARBA" id="ARBA00004294"/>
    </source>
</evidence>
<evidence type="ECO:0000256" key="10">
    <source>
        <dbReference type="ARBA" id="ARBA00022989"/>
    </source>
</evidence>
<evidence type="ECO:0000256" key="5">
    <source>
        <dbReference type="ARBA" id="ARBA00012452"/>
    </source>
</evidence>
<evidence type="ECO:0000256" key="8">
    <source>
        <dbReference type="ARBA" id="ARBA00022787"/>
    </source>
</evidence>
<feature type="transmembrane region" description="Helical" evidence="17">
    <location>
        <begin position="6"/>
        <end position="24"/>
    </location>
</feature>
<dbReference type="Gene3D" id="1.20.120.550">
    <property type="entry name" value="Membrane associated eicosanoid/glutathione metabolism-like domain"/>
    <property type="match status" value="1"/>
</dbReference>
<evidence type="ECO:0000256" key="15">
    <source>
        <dbReference type="ARBA" id="ARBA00039397"/>
    </source>
</evidence>
<dbReference type="EC" id="2.5.1.18" evidence="5"/>
<dbReference type="InterPro" id="IPR040162">
    <property type="entry name" value="MGST1-like"/>
</dbReference>
<dbReference type="SUPFAM" id="SSF161084">
    <property type="entry name" value="MAPEG domain-like"/>
    <property type="match status" value="1"/>
</dbReference>
<keyword evidence="9" id="KW-0256">Endoplasmic reticulum</keyword>
<keyword evidence="6" id="KW-0808">Transferase</keyword>
<evidence type="ECO:0000256" key="13">
    <source>
        <dbReference type="ARBA" id="ARBA00023136"/>
    </source>
</evidence>
<comment type="function">
    <text evidence="1">Conjugation of reduced glutathione to a wide number of exogenous and endogenous hydrophobic electrophiles.</text>
</comment>
<sequence length="150" mass="16384">MDANRSEFRVLVGCVAVLYIKFLVTCMIQGRKGFIAGGHVEVKSPRHSVARLELEVEPAAGALEAEARWKRIIQNDLESIPFALVVFLVAVSANGPMTTVNTVLMLTYTITRIAHTISYATKHAMARMLTWMTGVFCIMGGIGSAIRSSL</sequence>
<protein>
    <recommendedName>
        <fullName evidence="15">Microsomal glutathione S-transferase 1</fullName>
        <ecNumber evidence="5">2.5.1.18</ecNumber>
    </recommendedName>
</protein>
<name>A0A8K1C236_PYTOL</name>